<comment type="subcellular location">
    <subcellularLocation>
        <location evidence="1">Cell membrane</location>
        <topology evidence="1">Multi-pass membrane protein</topology>
    </subcellularLocation>
</comment>
<dbReference type="PANTHER" id="PTHR21716">
    <property type="entry name" value="TRANSMEMBRANE PROTEIN"/>
    <property type="match status" value="1"/>
</dbReference>
<keyword evidence="5 8" id="KW-0812">Transmembrane</keyword>
<dbReference type="EMBL" id="QZAA01000055">
    <property type="protein sequence ID" value="RQD77756.1"/>
    <property type="molecule type" value="Genomic_DNA"/>
</dbReference>
<evidence type="ECO:0000256" key="6">
    <source>
        <dbReference type="ARBA" id="ARBA00022989"/>
    </source>
</evidence>
<keyword evidence="6 8" id="KW-1133">Transmembrane helix</keyword>
<feature type="transmembrane region" description="Helical" evidence="8">
    <location>
        <begin position="170"/>
        <end position="192"/>
    </location>
</feature>
<evidence type="ECO:0000256" key="8">
    <source>
        <dbReference type="SAM" id="Phobius"/>
    </source>
</evidence>
<dbReference type="AlphaFoldDB" id="A0A424YHR1"/>
<reference evidence="9 10" key="1">
    <citation type="submission" date="2018-08" db="EMBL/GenBank/DDBJ databases">
        <title>The metabolism and importance of syntrophic acetate oxidation coupled to methane or sulfide production in haloalkaline environments.</title>
        <authorList>
            <person name="Timmers P.H.A."/>
            <person name="Vavourakis C.D."/>
            <person name="Sorokin D.Y."/>
            <person name="Sinninghe Damste J.S."/>
            <person name="Muyzer G."/>
            <person name="Stams A.J.M."/>
            <person name="Plugge C.M."/>
        </authorList>
    </citation>
    <scope>NUCLEOTIDE SEQUENCE [LARGE SCALE GENOMIC DNA]</scope>
    <source>
        <strain evidence="9">MSAO_Bac1</strain>
    </source>
</reference>
<keyword evidence="4" id="KW-1003">Cell membrane</keyword>
<feature type="transmembrane region" description="Helical" evidence="8">
    <location>
        <begin position="83"/>
        <end position="104"/>
    </location>
</feature>
<feature type="transmembrane region" description="Helical" evidence="8">
    <location>
        <begin position="50"/>
        <end position="71"/>
    </location>
</feature>
<dbReference type="GO" id="GO:0005886">
    <property type="term" value="C:plasma membrane"/>
    <property type="evidence" value="ECO:0007669"/>
    <property type="project" value="UniProtKB-SubCell"/>
</dbReference>
<feature type="transmembrane region" description="Helical" evidence="8">
    <location>
        <begin position="20"/>
        <end position="44"/>
    </location>
</feature>
<feature type="transmembrane region" description="Helical" evidence="8">
    <location>
        <begin position="327"/>
        <end position="356"/>
    </location>
</feature>
<feature type="transmembrane region" description="Helical" evidence="8">
    <location>
        <begin position="233"/>
        <end position="261"/>
    </location>
</feature>
<protein>
    <submittedName>
        <fullName evidence="9">AI-2E family transporter</fullName>
    </submittedName>
</protein>
<evidence type="ECO:0000256" key="4">
    <source>
        <dbReference type="ARBA" id="ARBA00022475"/>
    </source>
</evidence>
<dbReference type="InterPro" id="IPR002549">
    <property type="entry name" value="AI-2E-like"/>
</dbReference>
<name>A0A424YHR1_9FIRM</name>
<dbReference type="Pfam" id="PF01594">
    <property type="entry name" value="AI-2E_transport"/>
    <property type="match status" value="1"/>
</dbReference>
<evidence type="ECO:0000256" key="2">
    <source>
        <dbReference type="ARBA" id="ARBA00009773"/>
    </source>
</evidence>
<evidence type="ECO:0000256" key="1">
    <source>
        <dbReference type="ARBA" id="ARBA00004651"/>
    </source>
</evidence>
<keyword evidence="3" id="KW-0813">Transport</keyword>
<dbReference type="GO" id="GO:0055085">
    <property type="term" value="P:transmembrane transport"/>
    <property type="evidence" value="ECO:0007669"/>
    <property type="project" value="TreeGrafter"/>
</dbReference>
<dbReference type="Proteomes" id="UP000285138">
    <property type="component" value="Unassembled WGS sequence"/>
</dbReference>
<evidence type="ECO:0000313" key="9">
    <source>
        <dbReference type="EMBL" id="RQD77756.1"/>
    </source>
</evidence>
<dbReference type="PANTHER" id="PTHR21716:SF53">
    <property type="entry name" value="PERMEASE PERM-RELATED"/>
    <property type="match status" value="1"/>
</dbReference>
<gene>
    <name evidence="9" type="ORF">D5R97_01725</name>
</gene>
<evidence type="ECO:0000313" key="10">
    <source>
        <dbReference type="Proteomes" id="UP000285138"/>
    </source>
</evidence>
<evidence type="ECO:0000256" key="5">
    <source>
        <dbReference type="ARBA" id="ARBA00022692"/>
    </source>
</evidence>
<evidence type="ECO:0000256" key="7">
    <source>
        <dbReference type="ARBA" id="ARBA00023136"/>
    </source>
</evidence>
<evidence type="ECO:0000256" key="3">
    <source>
        <dbReference type="ARBA" id="ARBA00022448"/>
    </source>
</evidence>
<proteinExistence type="inferred from homology"/>
<keyword evidence="7 8" id="KW-0472">Membrane</keyword>
<feature type="transmembrane region" description="Helical" evidence="8">
    <location>
        <begin position="267"/>
        <end position="286"/>
    </location>
</feature>
<accession>A0A424YHR1</accession>
<comment type="similarity">
    <text evidence="2">Belongs to the autoinducer-2 exporter (AI-2E) (TC 2.A.86) family.</text>
</comment>
<comment type="caution">
    <text evidence="9">The sequence shown here is derived from an EMBL/GenBank/DDBJ whole genome shotgun (WGS) entry which is preliminary data.</text>
</comment>
<sequence>MPEGRGRGIQVNKPRIKDVFCYGMTLSGVVIIFLLIILILYSLYIFRETLLTIFFPFIAAFIIAYILNPLVDFFQEKRIPRPWGILLLYGVFFLSIYLLSINILPSLAEEFQKMLNQVPQYASQIQSFLEKIHSDYHRFDIPVNIRRVIDSNIQEIEDIMMNYVEGATNYIFNFLGHIFLLLLIPLLVFYILKDPHSITGFFLGMVPLKYQDRVKSLVEDIDKTLGVYIRSQILISFFVASMVYVGLLLLGVEFALVLALINGITNIIPYFGPFIGAAPAVLVSLLESPLLSLKVILMITVIQQVESHVLAPTILGKNLKLHPVLVILALLTGGSFFGFLGLIFAVPVIAVLRVVLSHFREKAG</sequence>
<organism evidence="9 10">
    <name type="scientific">Candidatus Syntrophonatronum acetioxidans</name>
    <dbReference type="NCBI Taxonomy" id="1795816"/>
    <lineage>
        <taxon>Bacteria</taxon>
        <taxon>Bacillati</taxon>
        <taxon>Bacillota</taxon>
        <taxon>Clostridia</taxon>
        <taxon>Eubacteriales</taxon>
        <taxon>Syntrophomonadaceae</taxon>
        <taxon>Candidatus Syntrophonatronum</taxon>
    </lineage>
</organism>